<proteinExistence type="inferred from homology"/>
<evidence type="ECO:0000256" key="1">
    <source>
        <dbReference type="ARBA" id="ARBA00007613"/>
    </source>
</evidence>
<keyword evidence="3" id="KW-1185">Reference proteome</keyword>
<dbReference type="PANTHER" id="PTHR30203">
    <property type="entry name" value="OUTER MEMBRANE CATION EFFLUX PROTEIN"/>
    <property type="match status" value="1"/>
</dbReference>
<dbReference type="PROSITE" id="PS51257">
    <property type="entry name" value="PROKAR_LIPOPROTEIN"/>
    <property type="match status" value="1"/>
</dbReference>
<dbReference type="Pfam" id="PF02321">
    <property type="entry name" value="OEP"/>
    <property type="match status" value="2"/>
</dbReference>
<evidence type="ECO:0000313" key="2">
    <source>
        <dbReference type="EMBL" id="RUO35764.1"/>
    </source>
</evidence>
<sequence>MFLAKRLTHLGVLLTVLTLVGCASYQPNYSDIDRVTTQSNPTKTFALPVNAEIADLIHHAQAHHPLVLAAQAEVERAQAGITAAGAWMDPEVTLSQGLNDTGYRTLAVGQDIPIFNRRGMAIEQARAELRAAQARLAQVQADLAADVVTAFSEYLYVQENRRLQQDVIALLAQSVQIVQQQYAAGSVNLSDLLRVQNAHDEAVTEADNLEAMLFSQQARLNSALGRDVHAELPNHFDLVSTHQAYAQLPVEPAQLYAMIHSENPALRSAKYELQALHVGRDVAGTAGLPRLMLGVEYMDTDMGDGTFAGMVSFSLPIWRSNYRALRDSAEADFRRGQAQYQAAKLQVQAELSMALYQWRESERNRQLYGEVLVKRAEQAVAAVLSQYSNGTASFAEVLSSQQEWLAFALAYRRALANQLAAVATIQALVVPSDSHEVAL</sequence>
<gene>
    <name evidence="2" type="ORF">CWE11_03125</name>
</gene>
<comment type="caution">
    <text evidence="2">The sequence shown here is derived from an EMBL/GenBank/DDBJ whole genome shotgun (WGS) entry which is preliminary data.</text>
</comment>
<dbReference type="Proteomes" id="UP000288405">
    <property type="component" value="Unassembled WGS sequence"/>
</dbReference>
<dbReference type="InterPro" id="IPR010131">
    <property type="entry name" value="MdtP/NodT-like"/>
</dbReference>
<dbReference type="RefSeq" id="WP_126776142.1">
    <property type="nucleotide sequence ID" value="NZ_PIPM01000002.1"/>
</dbReference>
<dbReference type="InterPro" id="IPR003423">
    <property type="entry name" value="OMP_efflux"/>
</dbReference>
<protein>
    <submittedName>
        <fullName evidence="2">TolC family protein</fullName>
    </submittedName>
</protein>
<organism evidence="2 3">
    <name type="scientific">Aliidiomarina sanyensis</name>
    <dbReference type="NCBI Taxonomy" id="1249555"/>
    <lineage>
        <taxon>Bacteria</taxon>
        <taxon>Pseudomonadati</taxon>
        <taxon>Pseudomonadota</taxon>
        <taxon>Gammaproteobacteria</taxon>
        <taxon>Alteromonadales</taxon>
        <taxon>Idiomarinaceae</taxon>
        <taxon>Aliidiomarina</taxon>
    </lineage>
</organism>
<name>A0A432WPQ0_9GAMM</name>
<reference evidence="2 3" key="1">
    <citation type="journal article" date="2011" name="Front. Microbiol.">
        <title>Genomic signatures of strain selection and enhancement in Bacillus atrophaeus var. globigii, a historical biowarfare simulant.</title>
        <authorList>
            <person name="Gibbons H.S."/>
            <person name="Broomall S.M."/>
            <person name="McNew L.A."/>
            <person name="Daligault H."/>
            <person name="Chapman C."/>
            <person name="Bruce D."/>
            <person name="Karavis M."/>
            <person name="Krepps M."/>
            <person name="McGregor P.A."/>
            <person name="Hong C."/>
            <person name="Park K.H."/>
            <person name="Akmal A."/>
            <person name="Feldman A."/>
            <person name="Lin J.S."/>
            <person name="Chang W.E."/>
            <person name="Higgs B.W."/>
            <person name="Demirev P."/>
            <person name="Lindquist J."/>
            <person name="Liem A."/>
            <person name="Fochler E."/>
            <person name="Read T.D."/>
            <person name="Tapia R."/>
            <person name="Johnson S."/>
            <person name="Bishop-Lilly K.A."/>
            <person name="Detter C."/>
            <person name="Han C."/>
            <person name="Sozhamannan S."/>
            <person name="Rosenzweig C.N."/>
            <person name="Skowronski E.W."/>
        </authorList>
    </citation>
    <scope>NUCLEOTIDE SEQUENCE [LARGE SCALE GENOMIC DNA]</scope>
    <source>
        <strain evidence="2 3">GYP-17</strain>
    </source>
</reference>
<dbReference type="OrthoDB" id="6397451at2"/>
<dbReference type="Gene3D" id="1.20.1600.10">
    <property type="entry name" value="Outer membrane efflux proteins (OEP)"/>
    <property type="match status" value="1"/>
</dbReference>
<comment type="similarity">
    <text evidence="1">Belongs to the outer membrane factor (OMF) (TC 1.B.17) family.</text>
</comment>
<dbReference type="PANTHER" id="PTHR30203:SF24">
    <property type="entry name" value="BLR4935 PROTEIN"/>
    <property type="match status" value="1"/>
</dbReference>
<dbReference type="GO" id="GO:0015562">
    <property type="term" value="F:efflux transmembrane transporter activity"/>
    <property type="evidence" value="ECO:0007669"/>
    <property type="project" value="InterPro"/>
</dbReference>
<dbReference type="AlphaFoldDB" id="A0A432WPQ0"/>
<dbReference type="SUPFAM" id="SSF56954">
    <property type="entry name" value="Outer membrane efflux proteins (OEP)"/>
    <property type="match status" value="1"/>
</dbReference>
<evidence type="ECO:0000313" key="3">
    <source>
        <dbReference type="Proteomes" id="UP000288405"/>
    </source>
</evidence>
<dbReference type="EMBL" id="PIPM01000002">
    <property type="protein sequence ID" value="RUO35764.1"/>
    <property type="molecule type" value="Genomic_DNA"/>
</dbReference>
<accession>A0A432WPQ0</accession>